<dbReference type="InterPro" id="IPR048743">
    <property type="entry name" value="AME1"/>
</dbReference>
<sequence length="646" mass="70978">MASNDREERRRMRQRGAGTSGITGLNFGFTFGASATARQPTPRRTPKTLPNQPTAQRTPLPIQQSSRRSSSKKATPASQASQRASGSQNGSASRRTPRQRTASADPRPQDEGSSSRANASLAPNIPGGNVTTPTAVLSGRKRKRPPPVLEVPQENDEDELEQNDEAYTMSSVKSTRIESVQRSDPTNRRTTPSVLLEEAQDELDSHDGSHVFSSAKISGQTRSFIPETSLDGKEQQIVSPVVEAKKRPGRPRKSSGDAPALLEAAPSSTVIQKKKGRPPKAPPAQQDQDAAQSASKPLSAKKSAQRNIPEPETFFDEADEGQDDLGEGISLGDIDAEAANGTRRVSSRSLNQAEFEDSEEEYDLSNEPSPERPPANKPVKPKRRGRKPKAPTARSSEAQPKRQRARNEEAGETSTIPITIYRLSKAPRLTGNEGEDELANPRLEIPVRVPGVNAVDVLAEFMSEKMEDISARVREAVADEADKALRSKLQRQVNTVEEFGRELDSQLLHLREATYAGESLKARLKTTRKRREALTQEFLDIRKERDEIALRTDAVRRKYEEAEIARKRDQDLNVAIFDIELAVQRGKQKAERDGRQDEVPEMPLDWILDEVAGTVSLSGNGGGLLHKVKDFNAFLEQAAGVLEGRA</sequence>
<dbReference type="Pfam" id="PF20994">
    <property type="entry name" value="CENPU"/>
    <property type="match status" value="1"/>
</dbReference>
<dbReference type="Proteomes" id="UP001456524">
    <property type="component" value="Unassembled WGS sequence"/>
</dbReference>
<proteinExistence type="predicted"/>
<evidence type="ECO:0000313" key="5">
    <source>
        <dbReference type="Proteomes" id="UP001456524"/>
    </source>
</evidence>
<keyword evidence="5" id="KW-1185">Reference proteome</keyword>
<feature type="region of interest" description="Disordered" evidence="2">
    <location>
        <begin position="1"/>
        <end position="419"/>
    </location>
</feature>
<protein>
    <recommendedName>
        <fullName evidence="3">Inner kinetochore subunit AME1 domain-containing protein</fullName>
    </recommendedName>
</protein>
<evidence type="ECO:0000259" key="3">
    <source>
        <dbReference type="Pfam" id="PF20994"/>
    </source>
</evidence>
<feature type="compositionally biased region" description="Polar residues" evidence="2">
    <location>
        <begin position="48"/>
        <end position="57"/>
    </location>
</feature>
<feature type="compositionally biased region" description="Low complexity" evidence="2">
    <location>
        <begin position="77"/>
        <end position="94"/>
    </location>
</feature>
<feature type="compositionally biased region" description="Acidic residues" evidence="2">
    <location>
        <begin position="354"/>
        <end position="364"/>
    </location>
</feature>
<reference evidence="4 5" key="1">
    <citation type="journal article" date="2022" name="G3 (Bethesda)">
        <title>Enemy or ally: a genomic approach to elucidate the lifestyle of Phyllosticta citrichinaensis.</title>
        <authorList>
            <person name="Buijs V.A."/>
            <person name="Groenewald J.Z."/>
            <person name="Haridas S."/>
            <person name="LaButti K.M."/>
            <person name="Lipzen A."/>
            <person name="Martin F.M."/>
            <person name="Barry K."/>
            <person name="Grigoriev I.V."/>
            <person name="Crous P.W."/>
            <person name="Seidl M.F."/>
        </authorList>
    </citation>
    <scope>NUCLEOTIDE SEQUENCE [LARGE SCALE GENOMIC DNA]</scope>
    <source>
        <strain evidence="4 5">CBS 129764</strain>
    </source>
</reference>
<feature type="compositionally biased region" description="Basic and acidic residues" evidence="2">
    <location>
        <begin position="175"/>
        <end position="187"/>
    </location>
</feature>
<feature type="compositionally biased region" description="Polar residues" evidence="2">
    <location>
        <begin position="343"/>
        <end position="352"/>
    </location>
</feature>
<feature type="compositionally biased region" description="Low complexity" evidence="2">
    <location>
        <begin position="283"/>
        <end position="302"/>
    </location>
</feature>
<feature type="compositionally biased region" description="Polar residues" evidence="2">
    <location>
        <begin position="211"/>
        <end position="223"/>
    </location>
</feature>
<gene>
    <name evidence="4" type="ORF">IWX90DRAFT_476465</name>
</gene>
<dbReference type="EMBL" id="JBBWUH010000003">
    <property type="protein sequence ID" value="KAK8173915.1"/>
    <property type="molecule type" value="Genomic_DNA"/>
</dbReference>
<feature type="compositionally biased region" description="Acidic residues" evidence="2">
    <location>
        <begin position="313"/>
        <end position="326"/>
    </location>
</feature>
<feature type="coiled-coil region" evidence="1">
    <location>
        <begin position="517"/>
        <end position="544"/>
    </location>
</feature>
<feature type="compositionally biased region" description="Basic and acidic residues" evidence="2">
    <location>
        <begin position="1"/>
        <end position="10"/>
    </location>
</feature>
<name>A0ABR1Y008_9PEZI</name>
<evidence type="ECO:0000313" key="4">
    <source>
        <dbReference type="EMBL" id="KAK8173915.1"/>
    </source>
</evidence>
<feature type="compositionally biased region" description="Acidic residues" evidence="2">
    <location>
        <begin position="153"/>
        <end position="164"/>
    </location>
</feature>
<accession>A0ABR1Y008</accession>
<keyword evidence="1" id="KW-0175">Coiled coil</keyword>
<comment type="caution">
    <text evidence="4">The sequence shown here is derived from an EMBL/GenBank/DDBJ whole genome shotgun (WGS) entry which is preliminary data.</text>
</comment>
<organism evidence="4 5">
    <name type="scientific">Phyllosticta citrichinensis</name>
    <dbReference type="NCBI Taxonomy" id="1130410"/>
    <lineage>
        <taxon>Eukaryota</taxon>
        <taxon>Fungi</taxon>
        <taxon>Dikarya</taxon>
        <taxon>Ascomycota</taxon>
        <taxon>Pezizomycotina</taxon>
        <taxon>Dothideomycetes</taxon>
        <taxon>Dothideomycetes incertae sedis</taxon>
        <taxon>Botryosphaeriales</taxon>
        <taxon>Phyllostictaceae</taxon>
        <taxon>Phyllosticta</taxon>
    </lineage>
</organism>
<evidence type="ECO:0000256" key="2">
    <source>
        <dbReference type="SAM" id="MobiDB-lite"/>
    </source>
</evidence>
<feature type="domain" description="Inner kinetochore subunit AME1" evidence="3">
    <location>
        <begin position="451"/>
        <end position="637"/>
    </location>
</feature>
<evidence type="ECO:0000256" key="1">
    <source>
        <dbReference type="SAM" id="Coils"/>
    </source>
</evidence>
<feature type="compositionally biased region" description="Basic residues" evidence="2">
    <location>
        <begin position="379"/>
        <end position="389"/>
    </location>
</feature>